<dbReference type="Pfam" id="PF03992">
    <property type="entry name" value="ABM"/>
    <property type="match status" value="1"/>
</dbReference>
<dbReference type="STRING" id="1123501.Wenmar_03757"/>
<evidence type="ECO:0000259" key="1">
    <source>
        <dbReference type="Pfam" id="PF03992"/>
    </source>
</evidence>
<evidence type="ECO:0000313" key="3">
    <source>
        <dbReference type="Proteomes" id="UP000035100"/>
    </source>
</evidence>
<dbReference type="EMBL" id="AONG01000021">
    <property type="protein sequence ID" value="KIQ67628.1"/>
    <property type="molecule type" value="Genomic_DNA"/>
</dbReference>
<evidence type="ECO:0000313" key="2">
    <source>
        <dbReference type="EMBL" id="KIQ67628.1"/>
    </source>
</evidence>
<proteinExistence type="predicted"/>
<dbReference type="Proteomes" id="UP000035100">
    <property type="component" value="Unassembled WGS sequence"/>
</dbReference>
<dbReference type="Gene3D" id="3.30.70.100">
    <property type="match status" value="1"/>
</dbReference>
<protein>
    <submittedName>
        <fullName evidence="2">Wenxma_20, whole genome shotgun sequence</fullName>
    </submittedName>
</protein>
<sequence>MPFTVTGRLICADAAEAALVRDLLPEHVRLTREEPGCEMFEVEELPGTTIWEVRERFADRAAFEAHQARTRDSEWGRRTAAIRREMTTDEA</sequence>
<comment type="caution">
    <text evidence="2">The sequence shown here is derived from an EMBL/GenBank/DDBJ whole genome shotgun (WGS) entry which is preliminary data.</text>
</comment>
<dbReference type="OrthoDB" id="9797178at2"/>
<dbReference type="SUPFAM" id="SSF54909">
    <property type="entry name" value="Dimeric alpha+beta barrel"/>
    <property type="match status" value="1"/>
</dbReference>
<accession>A0A0D0Q991</accession>
<dbReference type="AlphaFoldDB" id="A0A0D0Q991"/>
<dbReference type="InterPro" id="IPR007138">
    <property type="entry name" value="ABM_dom"/>
</dbReference>
<organism evidence="2 3">
    <name type="scientific">Wenxinia marina DSM 24838</name>
    <dbReference type="NCBI Taxonomy" id="1123501"/>
    <lineage>
        <taxon>Bacteria</taxon>
        <taxon>Pseudomonadati</taxon>
        <taxon>Pseudomonadota</taxon>
        <taxon>Alphaproteobacteria</taxon>
        <taxon>Rhodobacterales</taxon>
        <taxon>Roseobacteraceae</taxon>
        <taxon>Wenxinia</taxon>
    </lineage>
</organism>
<name>A0A0D0Q991_9RHOB</name>
<gene>
    <name evidence="2" type="ORF">Wenmar_03757</name>
</gene>
<dbReference type="InterPro" id="IPR011008">
    <property type="entry name" value="Dimeric_a/b-barrel"/>
</dbReference>
<feature type="domain" description="ABM" evidence="1">
    <location>
        <begin position="12"/>
        <end position="69"/>
    </location>
</feature>
<dbReference type="eggNOG" id="COG1359">
    <property type="taxonomic scope" value="Bacteria"/>
</dbReference>
<dbReference type="RefSeq" id="WP_018303147.1">
    <property type="nucleotide sequence ID" value="NZ_KB902291.1"/>
</dbReference>
<reference evidence="2 3" key="1">
    <citation type="submission" date="2013-01" db="EMBL/GenBank/DDBJ databases">
        <authorList>
            <person name="Fiebig A."/>
            <person name="Goeker M."/>
            <person name="Klenk H.-P.P."/>
        </authorList>
    </citation>
    <scope>NUCLEOTIDE SEQUENCE [LARGE SCALE GENOMIC DNA]</scope>
    <source>
        <strain evidence="2 3">DSM 24838</strain>
    </source>
</reference>
<keyword evidence="3" id="KW-1185">Reference proteome</keyword>